<dbReference type="AlphaFoldDB" id="A0AAD9G6A0"/>
<feature type="signal peptide" evidence="1">
    <location>
        <begin position="1"/>
        <end position="21"/>
    </location>
</feature>
<gene>
    <name evidence="2" type="ORF">X943_000032</name>
</gene>
<evidence type="ECO:0000313" key="2">
    <source>
        <dbReference type="EMBL" id="KAK1932621.1"/>
    </source>
</evidence>
<reference evidence="2" key="1">
    <citation type="journal article" date="2014" name="Nucleic Acids Res.">
        <title>The evolutionary dynamics of variant antigen genes in Babesia reveal a history of genomic innovation underlying host-parasite interaction.</title>
        <authorList>
            <person name="Jackson A.P."/>
            <person name="Otto T.D."/>
            <person name="Darby A."/>
            <person name="Ramaprasad A."/>
            <person name="Xia D."/>
            <person name="Echaide I.E."/>
            <person name="Farber M."/>
            <person name="Gahlot S."/>
            <person name="Gamble J."/>
            <person name="Gupta D."/>
            <person name="Gupta Y."/>
            <person name="Jackson L."/>
            <person name="Malandrin L."/>
            <person name="Malas T.B."/>
            <person name="Moussa E."/>
            <person name="Nair M."/>
            <person name="Reid A.J."/>
            <person name="Sanders M."/>
            <person name="Sharma J."/>
            <person name="Tracey A."/>
            <person name="Quail M.A."/>
            <person name="Weir W."/>
            <person name="Wastling J.M."/>
            <person name="Hall N."/>
            <person name="Willadsen P."/>
            <person name="Lingelbach K."/>
            <person name="Shiels B."/>
            <person name="Tait A."/>
            <person name="Berriman M."/>
            <person name="Allred D.R."/>
            <person name="Pain A."/>
        </authorList>
    </citation>
    <scope>NUCLEOTIDE SEQUENCE</scope>
    <source>
        <strain evidence="2">1802A</strain>
    </source>
</reference>
<evidence type="ECO:0000313" key="3">
    <source>
        <dbReference type="Proteomes" id="UP001195914"/>
    </source>
</evidence>
<name>A0AAD9G6A0_BABDI</name>
<accession>A0AAD9G6A0</accession>
<organism evidence="2 3">
    <name type="scientific">Babesia divergens</name>
    <dbReference type="NCBI Taxonomy" id="32595"/>
    <lineage>
        <taxon>Eukaryota</taxon>
        <taxon>Sar</taxon>
        <taxon>Alveolata</taxon>
        <taxon>Apicomplexa</taxon>
        <taxon>Aconoidasida</taxon>
        <taxon>Piroplasmida</taxon>
        <taxon>Babesiidae</taxon>
        <taxon>Babesia</taxon>
    </lineage>
</organism>
<proteinExistence type="predicted"/>
<keyword evidence="3" id="KW-1185">Reference proteome</keyword>
<feature type="chain" id="PRO_5042274627" evidence="1">
    <location>
        <begin position="22"/>
        <end position="235"/>
    </location>
</feature>
<sequence length="235" mass="26851">MRLSRVLRAYAICLLVPAFYGQHVSCGLFKSTEKSKKPSTVGASDVTENLKETVPSSYSELVYKNSEWNDSMLASTVLFIEEFCKDVKAEKFNGKISSKSYDGLSWACLYVSYNLEDFVEFLMPTHGPGSLDERNKIPRNLYENNLKPEELEVYVEWLKKNIPEIKKSYNAMFLTCVKLTKEEHKTEAAAELSKYGFVFVGASWTAILPRWSSMNTRAPTFVGSLEYLQQRLKKL</sequence>
<protein>
    <submittedName>
        <fullName evidence="2">Uncharacterized protein</fullName>
    </submittedName>
</protein>
<evidence type="ECO:0000256" key="1">
    <source>
        <dbReference type="SAM" id="SignalP"/>
    </source>
</evidence>
<reference evidence="2" key="2">
    <citation type="submission" date="2021-05" db="EMBL/GenBank/DDBJ databases">
        <authorList>
            <person name="Pain A."/>
        </authorList>
    </citation>
    <scope>NUCLEOTIDE SEQUENCE</scope>
    <source>
        <strain evidence="2">1802A</strain>
    </source>
</reference>
<keyword evidence="1" id="KW-0732">Signal</keyword>
<comment type="caution">
    <text evidence="2">The sequence shown here is derived from an EMBL/GenBank/DDBJ whole genome shotgun (WGS) entry which is preliminary data.</text>
</comment>
<dbReference type="Proteomes" id="UP001195914">
    <property type="component" value="Unassembled WGS sequence"/>
</dbReference>
<dbReference type="EMBL" id="JAHBMH010000073">
    <property type="protein sequence ID" value="KAK1932621.1"/>
    <property type="molecule type" value="Genomic_DNA"/>
</dbReference>